<evidence type="ECO:0000256" key="2">
    <source>
        <dbReference type="PROSITE-ProRule" id="PRU00191"/>
    </source>
</evidence>
<feature type="compositionally biased region" description="Acidic residues" evidence="3">
    <location>
        <begin position="28"/>
        <end position="40"/>
    </location>
</feature>
<gene>
    <name evidence="6" type="ORF">CLODIP_2_CD08631</name>
</gene>
<dbReference type="SUPFAM" id="SSF55550">
    <property type="entry name" value="SH2 domain"/>
    <property type="match status" value="1"/>
</dbReference>
<evidence type="ECO:0000313" key="7">
    <source>
        <dbReference type="Proteomes" id="UP000494165"/>
    </source>
</evidence>
<feature type="domain" description="PID" evidence="4">
    <location>
        <begin position="84"/>
        <end position="186"/>
    </location>
</feature>
<dbReference type="Gene3D" id="3.30.505.10">
    <property type="entry name" value="SH2 domain"/>
    <property type="match status" value="1"/>
</dbReference>
<dbReference type="Pfam" id="PF00017">
    <property type="entry name" value="SH2"/>
    <property type="match status" value="1"/>
</dbReference>
<accession>A0A8S1DC95</accession>
<dbReference type="PANTHER" id="PTHR15832">
    <property type="entry name" value="SHC (SRC HOMOLOGY DOMAIN C-TERMINAL) ADAPTOR HOMOLOG"/>
    <property type="match status" value="1"/>
</dbReference>
<dbReference type="Gene3D" id="2.30.29.30">
    <property type="entry name" value="Pleckstrin-homology domain (PH domain)/Phosphotyrosine-binding domain (PTB)"/>
    <property type="match status" value="1"/>
</dbReference>
<dbReference type="OrthoDB" id="10013007at2759"/>
<evidence type="ECO:0008006" key="8">
    <source>
        <dbReference type="Google" id="ProtNLM"/>
    </source>
</evidence>
<feature type="compositionally biased region" description="Polar residues" evidence="3">
    <location>
        <begin position="240"/>
        <end position="250"/>
    </location>
</feature>
<dbReference type="CDD" id="cd00173">
    <property type="entry name" value="SH2"/>
    <property type="match status" value="1"/>
</dbReference>
<protein>
    <recommendedName>
        <fullName evidence="8">SH2 domain-containing protein</fullName>
    </recommendedName>
</protein>
<evidence type="ECO:0000313" key="6">
    <source>
        <dbReference type="EMBL" id="CAB3375442.1"/>
    </source>
</evidence>
<comment type="caution">
    <text evidence="6">The sequence shown here is derived from an EMBL/GenBank/DDBJ whole genome shotgun (WGS) entry which is preliminary data.</text>
</comment>
<dbReference type="InterPro" id="IPR000980">
    <property type="entry name" value="SH2"/>
</dbReference>
<evidence type="ECO:0000256" key="1">
    <source>
        <dbReference type="ARBA" id="ARBA00022999"/>
    </source>
</evidence>
<keyword evidence="7" id="KW-1185">Reference proteome</keyword>
<feature type="compositionally biased region" description="Polar residues" evidence="3">
    <location>
        <begin position="335"/>
        <end position="357"/>
    </location>
</feature>
<feature type="region of interest" description="Disordered" evidence="3">
    <location>
        <begin position="1"/>
        <end position="76"/>
    </location>
</feature>
<organism evidence="6 7">
    <name type="scientific">Cloeon dipterum</name>
    <dbReference type="NCBI Taxonomy" id="197152"/>
    <lineage>
        <taxon>Eukaryota</taxon>
        <taxon>Metazoa</taxon>
        <taxon>Ecdysozoa</taxon>
        <taxon>Arthropoda</taxon>
        <taxon>Hexapoda</taxon>
        <taxon>Insecta</taxon>
        <taxon>Pterygota</taxon>
        <taxon>Palaeoptera</taxon>
        <taxon>Ephemeroptera</taxon>
        <taxon>Pisciforma</taxon>
        <taxon>Baetidae</taxon>
        <taxon>Cloeon</taxon>
    </lineage>
</organism>
<dbReference type="PANTHER" id="PTHR15832:SF2">
    <property type="entry name" value="SH2 DOMAIN-CONTAINING PROTEIN"/>
    <property type="match status" value="1"/>
</dbReference>
<dbReference type="InterPro" id="IPR006020">
    <property type="entry name" value="PTB/PI_dom"/>
</dbReference>
<evidence type="ECO:0000256" key="3">
    <source>
        <dbReference type="SAM" id="MobiDB-lite"/>
    </source>
</evidence>
<dbReference type="Proteomes" id="UP000494165">
    <property type="component" value="Unassembled WGS sequence"/>
</dbReference>
<name>A0A8S1DC95_9INSE</name>
<dbReference type="PROSITE" id="PS50001">
    <property type="entry name" value="SH2"/>
    <property type="match status" value="1"/>
</dbReference>
<evidence type="ECO:0000259" key="4">
    <source>
        <dbReference type="PROSITE" id="PS01179"/>
    </source>
</evidence>
<reference evidence="6 7" key="1">
    <citation type="submission" date="2020-04" db="EMBL/GenBank/DDBJ databases">
        <authorList>
            <person name="Alioto T."/>
            <person name="Alioto T."/>
            <person name="Gomez Garrido J."/>
        </authorList>
    </citation>
    <scope>NUCLEOTIDE SEQUENCE [LARGE SCALE GENOMIC DNA]</scope>
</reference>
<dbReference type="PRINTS" id="PR00401">
    <property type="entry name" value="SH2DOMAIN"/>
</dbReference>
<dbReference type="EMBL" id="CADEPI010000111">
    <property type="protein sequence ID" value="CAB3375442.1"/>
    <property type="molecule type" value="Genomic_DNA"/>
</dbReference>
<dbReference type="SMART" id="SM00252">
    <property type="entry name" value="SH2"/>
    <property type="match status" value="1"/>
</dbReference>
<keyword evidence="1 2" id="KW-0727">SH2 domain</keyword>
<feature type="region of interest" description="Disordered" evidence="3">
    <location>
        <begin position="335"/>
        <end position="363"/>
    </location>
</feature>
<dbReference type="PROSITE" id="PS01179">
    <property type="entry name" value="PID"/>
    <property type="match status" value="1"/>
</dbReference>
<dbReference type="InterPro" id="IPR011993">
    <property type="entry name" value="PH-like_dom_sf"/>
</dbReference>
<proteinExistence type="predicted"/>
<dbReference type="SMART" id="SM00462">
    <property type="entry name" value="PTB"/>
    <property type="match status" value="1"/>
</dbReference>
<sequence>MLRPPDRPASNLPHDAGPLDPTPAAEAPDTETGGEEDESLPDGACFKRVPSEHSASSSSSQGQGQGQQGQGQVAPTTARIVARAAEYLGSFPVAGSEQTTRAEYIRTQLAQLRGVSRSRAVLLLVSLTGLKVCSPDGQSVLMAHALRRISFATCDSCLFSFLAREPKGHFALQYCHTFRTATAQQVCRMHEFHIWRAGLKAGVGRSAARGAALLSPQPLLARERERASRLVSGAEGKKQSVGSVSRQSSARGRRMGRLKAAFSLQYRRLVQDDACCRCTATRKAEQLSSIVGNAFRMAYAAQLQKQTSPFGQLIASPPILTAKTSSWSPQKIQNLGECSQDSPNNLNKSDVSNTSGEESVWGVCPPLPPERVDSLGGKAEEEERALLAAPWFQAGIPREIALEVLAQEPVGSFMVRESTTKFGCYALSLRVPRDFQPSGIAHYLILRTNRGYRIKGFTKEFSSMMALITHHSVMPELLPCPLSLSRYNPSFARPSAADADADPDYNTLADFRRMMAELA</sequence>
<dbReference type="InterPro" id="IPR036860">
    <property type="entry name" value="SH2_dom_sf"/>
</dbReference>
<dbReference type="Pfam" id="PF00640">
    <property type="entry name" value="PID"/>
    <property type="match status" value="1"/>
</dbReference>
<feature type="region of interest" description="Disordered" evidence="3">
    <location>
        <begin position="230"/>
        <end position="252"/>
    </location>
</feature>
<dbReference type="SUPFAM" id="SSF50729">
    <property type="entry name" value="PH domain-like"/>
    <property type="match status" value="1"/>
</dbReference>
<evidence type="ECO:0000259" key="5">
    <source>
        <dbReference type="PROSITE" id="PS50001"/>
    </source>
</evidence>
<feature type="domain" description="SH2" evidence="5">
    <location>
        <begin position="391"/>
        <end position="495"/>
    </location>
</feature>
<dbReference type="AlphaFoldDB" id="A0A8S1DC95"/>